<dbReference type="RefSeq" id="WP_304448657.1">
    <property type="nucleotide sequence ID" value="NZ_JARRAH010000001.1"/>
</dbReference>
<evidence type="ECO:0000313" key="2">
    <source>
        <dbReference type="Proteomes" id="UP001596406"/>
    </source>
</evidence>
<reference evidence="1 2" key="1">
    <citation type="journal article" date="2019" name="Int. J. Syst. Evol. Microbiol.">
        <title>The Global Catalogue of Microorganisms (GCM) 10K type strain sequencing project: providing services to taxonomists for standard genome sequencing and annotation.</title>
        <authorList>
            <consortium name="The Broad Institute Genomics Platform"/>
            <consortium name="The Broad Institute Genome Sequencing Center for Infectious Disease"/>
            <person name="Wu L."/>
            <person name="Ma J."/>
        </authorList>
    </citation>
    <scope>NUCLEOTIDE SEQUENCE [LARGE SCALE GENOMIC DNA]</scope>
    <source>
        <strain evidence="1 2">PSRA2</strain>
    </source>
</reference>
<evidence type="ECO:0000313" key="1">
    <source>
        <dbReference type="EMBL" id="MFC6836984.1"/>
    </source>
</evidence>
<dbReference type="Proteomes" id="UP001596406">
    <property type="component" value="Unassembled WGS sequence"/>
</dbReference>
<dbReference type="AlphaFoldDB" id="A0ABD5U9E7"/>
<name>A0ABD5U9E7_9EURY</name>
<proteinExistence type="predicted"/>
<keyword evidence="2" id="KW-1185">Reference proteome</keyword>
<organism evidence="1 2">
    <name type="scientific">Halomarina ordinaria</name>
    <dbReference type="NCBI Taxonomy" id="3033939"/>
    <lineage>
        <taxon>Archaea</taxon>
        <taxon>Methanobacteriati</taxon>
        <taxon>Methanobacteriota</taxon>
        <taxon>Stenosarchaea group</taxon>
        <taxon>Halobacteria</taxon>
        <taxon>Halobacteriales</taxon>
        <taxon>Natronomonadaceae</taxon>
        <taxon>Halomarina</taxon>
    </lineage>
</organism>
<gene>
    <name evidence="1" type="ORF">ACFQHK_10735</name>
</gene>
<accession>A0ABD5U9E7</accession>
<protein>
    <submittedName>
        <fullName evidence="1">Uncharacterized protein</fullName>
    </submittedName>
</protein>
<comment type="caution">
    <text evidence="1">The sequence shown here is derived from an EMBL/GenBank/DDBJ whole genome shotgun (WGS) entry which is preliminary data.</text>
</comment>
<dbReference type="EMBL" id="JBHSXM010000001">
    <property type="protein sequence ID" value="MFC6836984.1"/>
    <property type="molecule type" value="Genomic_DNA"/>
</dbReference>
<sequence>MATTESPAERAPVDDARDELQAAVPEAAATLRSLLDAEDERVQIRAAEAILDRAGVTKAKQTSTAVAKRDVSGEHQDTGLPF</sequence>